<reference evidence="2" key="1">
    <citation type="journal article" date="2023" name="G3 (Bethesda)">
        <title>Genome assembly and association tests identify interacting loci associated with vigor, precocity, and sex in interspecific pistachio rootstocks.</title>
        <authorList>
            <person name="Palmer W."/>
            <person name="Jacygrad E."/>
            <person name="Sagayaradj S."/>
            <person name="Cavanaugh K."/>
            <person name="Han R."/>
            <person name="Bertier L."/>
            <person name="Beede B."/>
            <person name="Kafkas S."/>
            <person name="Golino D."/>
            <person name="Preece J."/>
            <person name="Michelmore R."/>
        </authorList>
    </citation>
    <scope>NUCLEOTIDE SEQUENCE [LARGE SCALE GENOMIC DNA]</scope>
</reference>
<sequence length="555" mass="60118">MAGKLNALEESLILKPITMSGIETLGILDEIQALVSDHLQVVSYKWLSRNFLVSSNTAKRLLEEFVEKHGSGLEVVYALSGWLKSSPPSYNIRLVSGPKLAEVKQEFDGNCSVQVYSVQASIPKDPAALWNAEFVQAEELFKQPSLDNCLRDNRFCGISNSFVKRSVDGTSVSIAHVQPKSSGISQLSKSNSTGQKNSVPPPQQNKIQQSSPKVGPLSPNVLKDVKAESNSTGVHDQAKPSAAKEKLNPLPASKKKSQNDKSSSGTGGSLANFWGRASTKAKPGSAAADNLVSNSTASAEAQISVREAAENCCSDDDAEDVNFRRAARGEGNRKRKVVLDLSDEDEYEDAVNLGSPDPPKRKSDLDPKENKKLLVIGKPDLTPNKLKEDKSEAKEVKEINGESNQSPRENSAAVSKRMKTETSFTEKTHNCVSQKDINKDKVENSVPNSPKRKKVLKTRIDERGREVTEVVWEGEETEIKRANSSETTKKADSNPTKKADSNTVTNNSTRPPPAKKSPALGSTAPSNPGSKAGTKKGGNQKDPKQGNILSFFKKV</sequence>
<evidence type="ECO:0000313" key="2">
    <source>
        <dbReference type="Proteomes" id="UP001163603"/>
    </source>
</evidence>
<evidence type="ECO:0000313" key="1">
    <source>
        <dbReference type="EMBL" id="KAJ0045038.1"/>
    </source>
</evidence>
<dbReference type="Proteomes" id="UP001163603">
    <property type="component" value="Chromosome 3"/>
</dbReference>
<gene>
    <name evidence="1" type="ORF">Pint_04793</name>
</gene>
<keyword evidence="2" id="KW-1185">Reference proteome</keyword>
<dbReference type="EMBL" id="CM047738">
    <property type="protein sequence ID" value="KAJ0045038.1"/>
    <property type="molecule type" value="Genomic_DNA"/>
</dbReference>
<proteinExistence type="predicted"/>
<comment type="caution">
    <text evidence="1">The sequence shown here is derived from an EMBL/GenBank/DDBJ whole genome shotgun (WGS) entry which is preliminary data.</text>
</comment>
<organism evidence="1 2">
    <name type="scientific">Pistacia integerrima</name>
    <dbReference type="NCBI Taxonomy" id="434235"/>
    <lineage>
        <taxon>Eukaryota</taxon>
        <taxon>Viridiplantae</taxon>
        <taxon>Streptophyta</taxon>
        <taxon>Embryophyta</taxon>
        <taxon>Tracheophyta</taxon>
        <taxon>Spermatophyta</taxon>
        <taxon>Magnoliopsida</taxon>
        <taxon>eudicotyledons</taxon>
        <taxon>Gunneridae</taxon>
        <taxon>Pentapetalae</taxon>
        <taxon>rosids</taxon>
        <taxon>malvids</taxon>
        <taxon>Sapindales</taxon>
        <taxon>Anacardiaceae</taxon>
        <taxon>Pistacia</taxon>
    </lineage>
</organism>
<accession>A0ACC0Z4F4</accession>
<name>A0ACC0Z4F4_9ROSI</name>
<protein>
    <submittedName>
        <fullName evidence="1">Uncharacterized protein</fullName>
    </submittedName>
</protein>